<protein>
    <submittedName>
        <fullName evidence="1">Uncharacterized protein</fullName>
    </submittedName>
</protein>
<name>A0A6M3LDY1_9ZZZZ</name>
<reference evidence="1" key="1">
    <citation type="submission" date="2020-03" db="EMBL/GenBank/DDBJ databases">
        <title>The deep terrestrial virosphere.</title>
        <authorList>
            <person name="Holmfeldt K."/>
            <person name="Nilsson E."/>
            <person name="Simone D."/>
            <person name="Lopez-Fernandez M."/>
            <person name="Wu X."/>
            <person name="de Brujin I."/>
            <person name="Lundin D."/>
            <person name="Andersson A."/>
            <person name="Bertilsson S."/>
            <person name="Dopson M."/>
        </authorList>
    </citation>
    <scope>NUCLEOTIDE SEQUENCE</scope>
    <source>
        <strain evidence="1">MM415B04575</strain>
    </source>
</reference>
<sequence>MGRQYATKQVEAQMKRLHAQIAETVKAELGDDVKLWSVTRAQWCVTEGCYMNNGWMVTIGLPSVPGYPCALQTRPTLDEAVTEAIANARKIMEENHA</sequence>
<proteinExistence type="predicted"/>
<organism evidence="1">
    <name type="scientific">viral metagenome</name>
    <dbReference type="NCBI Taxonomy" id="1070528"/>
    <lineage>
        <taxon>unclassified sequences</taxon>
        <taxon>metagenomes</taxon>
        <taxon>organismal metagenomes</taxon>
    </lineage>
</organism>
<dbReference type="EMBL" id="MT143078">
    <property type="protein sequence ID" value="QJA92573.1"/>
    <property type="molecule type" value="Genomic_DNA"/>
</dbReference>
<accession>A0A6M3LDY1</accession>
<evidence type="ECO:0000313" key="1">
    <source>
        <dbReference type="EMBL" id="QJA92573.1"/>
    </source>
</evidence>
<dbReference type="AlphaFoldDB" id="A0A6M3LDY1"/>
<gene>
    <name evidence="1" type="ORF">MM415B04575_0005</name>
</gene>